<protein>
    <submittedName>
        <fullName evidence="13">CSON014615 protein</fullName>
    </submittedName>
</protein>
<evidence type="ECO:0000256" key="4">
    <source>
        <dbReference type="ARBA" id="ARBA00023015"/>
    </source>
</evidence>
<name>A0A336MBB0_CULSO</name>
<keyword evidence="8 9" id="KW-0539">Nucleus</keyword>
<reference evidence="13" key="1">
    <citation type="submission" date="2018-07" db="EMBL/GenBank/DDBJ databases">
        <authorList>
            <person name="Quirk P.G."/>
            <person name="Krulwich T.A."/>
        </authorList>
    </citation>
    <scope>NUCLEOTIDE SEQUENCE</scope>
</reference>
<evidence type="ECO:0000256" key="5">
    <source>
        <dbReference type="ARBA" id="ARBA00023125"/>
    </source>
</evidence>
<keyword evidence="5 9" id="KW-0238">DNA-binding</keyword>
<sequence>MHFNHNFMIKIRLMMEKTPFHRLPGPVLILKGLVYKKINVSSINRVLRNLAAQKEQQQQQNMPDSSSPSLGESVYDKLRLLNGHQPNTATSCWSRGPAWYSSSLSGGSPFPIQPISPTGHGMTLSDDNSSRKEIESQHSDEAGSAEGENSNTGSLIGSDDDQARLRLKRKLQRNRTSFTNDQIDSLEKEFERTHYPDVFARERLAAKIGLPEARIQVWFSNRRAKWRREEKLRNQRRTPTNVGSTSIGSTGMAQSTNTSISTTAQIGGADTPGPTDIHNSLIGGSHIPIPSLSPSRLNMNHAFGSSMSSMYSSAIPPSMPMSDSYRYDSYLQSQVSKNSEEIKQHNHIYSTISSMSSYSHPSIGALSSSPGLNTNTSGGCLQQRDLTPPSPYQCHVPRSSIPPGTLGSGGIPPPSNPHSAYDTINLGGYAPRHSPCSPSQGYQMNGSMYTTTNANNAGLISPGVSVPLAVPGQTTTDMSAQYWSRLQ</sequence>
<keyword evidence="6 9" id="KW-0371">Homeobox</keyword>
<dbReference type="Pfam" id="PF00046">
    <property type="entry name" value="Homeodomain"/>
    <property type="match status" value="1"/>
</dbReference>
<evidence type="ECO:0000259" key="12">
    <source>
        <dbReference type="PROSITE" id="PS50071"/>
    </source>
</evidence>
<accession>A0A336MBB0</accession>
<dbReference type="InterPro" id="IPR017970">
    <property type="entry name" value="Homeobox_CS"/>
</dbReference>
<feature type="DNA-binding region" description="Homeobox" evidence="9">
    <location>
        <begin position="171"/>
        <end position="230"/>
    </location>
</feature>
<evidence type="ECO:0000256" key="2">
    <source>
        <dbReference type="ARBA" id="ARBA00005733"/>
    </source>
</evidence>
<feature type="domain" description="Homeobox" evidence="12">
    <location>
        <begin position="169"/>
        <end position="229"/>
    </location>
</feature>
<dbReference type="SUPFAM" id="SSF46689">
    <property type="entry name" value="Homeodomain-like"/>
    <property type="match status" value="1"/>
</dbReference>
<evidence type="ECO:0000256" key="3">
    <source>
        <dbReference type="ARBA" id="ARBA00022473"/>
    </source>
</evidence>
<dbReference type="VEuPathDB" id="VectorBase:CSON014615"/>
<dbReference type="GO" id="GO:0048731">
    <property type="term" value="P:system development"/>
    <property type="evidence" value="ECO:0007669"/>
    <property type="project" value="UniProtKB-ARBA"/>
</dbReference>
<dbReference type="PROSITE" id="PS00027">
    <property type="entry name" value="HOMEOBOX_1"/>
    <property type="match status" value="1"/>
</dbReference>
<organism evidence="13">
    <name type="scientific">Culicoides sonorensis</name>
    <name type="common">Biting midge</name>
    <dbReference type="NCBI Taxonomy" id="179676"/>
    <lineage>
        <taxon>Eukaryota</taxon>
        <taxon>Metazoa</taxon>
        <taxon>Ecdysozoa</taxon>
        <taxon>Arthropoda</taxon>
        <taxon>Hexapoda</taxon>
        <taxon>Insecta</taxon>
        <taxon>Pterygota</taxon>
        <taxon>Neoptera</taxon>
        <taxon>Endopterygota</taxon>
        <taxon>Diptera</taxon>
        <taxon>Nematocera</taxon>
        <taxon>Chironomoidea</taxon>
        <taxon>Ceratopogonidae</taxon>
        <taxon>Ceratopogoninae</taxon>
        <taxon>Culicoides</taxon>
        <taxon>Monoculicoides</taxon>
    </lineage>
</organism>
<dbReference type="AlphaFoldDB" id="A0A336MBB0"/>
<dbReference type="EMBL" id="UFQT01000839">
    <property type="protein sequence ID" value="SSX27536.1"/>
    <property type="molecule type" value="Genomic_DNA"/>
</dbReference>
<dbReference type="GO" id="GO:0045944">
    <property type="term" value="P:positive regulation of transcription by RNA polymerase II"/>
    <property type="evidence" value="ECO:0007669"/>
    <property type="project" value="UniProtKB-ARBA"/>
</dbReference>
<dbReference type="GO" id="GO:0000981">
    <property type="term" value="F:DNA-binding transcription factor activity, RNA polymerase II-specific"/>
    <property type="evidence" value="ECO:0007669"/>
    <property type="project" value="InterPro"/>
</dbReference>
<keyword evidence="4" id="KW-0805">Transcription regulation</keyword>
<evidence type="ECO:0000256" key="9">
    <source>
        <dbReference type="PROSITE-ProRule" id="PRU00108"/>
    </source>
</evidence>
<comment type="subcellular location">
    <subcellularLocation>
        <location evidence="1 9 10">Nucleus</location>
    </subcellularLocation>
</comment>
<evidence type="ECO:0000256" key="6">
    <source>
        <dbReference type="ARBA" id="ARBA00023155"/>
    </source>
</evidence>
<feature type="region of interest" description="Disordered" evidence="11">
    <location>
        <begin position="263"/>
        <end position="282"/>
    </location>
</feature>
<evidence type="ECO:0000256" key="11">
    <source>
        <dbReference type="SAM" id="MobiDB-lite"/>
    </source>
</evidence>
<evidence type="ECO:0000256" key="7">
    <source>
        <dbReference type="ARBA" id="ARBA00023163"/>
    </source>
</evidence>
<keyword evidence="7" id="KW-0804">Transcription</keyword>
<comment type="similarity">
    <text evidence="2">Belongs to the paired homeobox family.</text>
</comment>
<dbReference type="FunFam" id="1.10.10.60:FF:000516">
    <property type="entry name" value="Transcription factor Toy"/>
    <property type="match status" value="1"/>
</dbReference>
<feature type="compositionally biased region" description="Basic and acidic residues" evidence="11">
    <location>
        <begin position="128"/>
        <end position="141"/>
    </location>
</feature>
<dbReference type="GO" id="GO:0009653">
    <property type="term" value="P:anatomical structure morphogenesis"/>
    <property type="evidence" value="ECO:0007669"/>
    <property type="project" value="UniProtKB-ARBA"/>
</dbReference>
<feature type="region of interest" description="Disordered" evidence="11">
    <location>
        <begin position="110"/>
        <end position="161"/>
    </location>
</feature>
<dbReference type="GO" id="GO:0007423">
    <property type="term" value="P:sensory organ development"/>
    <property type="evidence" value="ECO:0007669"/>
    <property type="project" value="UniProtKB-ARBA"/>
</dbReference>
<dbReference type="InterPro" id="IPR043565">
    <property type="entry name" value="PAX_fam"/>
</dbReference>
<dbReference type="GO" id="GO:0030154">
    <property type="term" value="P:cell differentiation"/>
    <property type="evidence" value="ECO:0007669"/>
    <property type="project" value="UniProtKB-ARBA"/>
</dbReference>
<feature type="compositionally biased region" description="Polar residues" evidence="11">
    <location>
        <begin position="237"/>
        <end position="255"/>
    </location>
</feature>
<dbReference type="InterPro" id="IPR001356">
    <property type="entry name" value="HD"/>
</dbReference>
<proteinExistence type="inferred from homology"/>
<evidence type="ECO:0000256" key="1">
    <source>
        <dbReference type="ARBA" id="ARBA00004123"/>
    </source>
</evidence>
<evidence type="ECO:0000256" key="10">
    <source>
        <dbReference type="RuleBase" id="RU000682"/>
    </source>
</evidence>
<dbReference type="CDD" id="cd00086">
    <property type="entry name" value="homeodomain"/>
    <property type="match status" value="1"/>
</dbReference>
<keyword evidence="3" id="KW-0217">Developmental protein</keyword>
<dbReference type="PANTHER" id="PTHR45636">
    <property type="entry name" value="PAIRED BOX PROTEIN PAX-6-RELATED-RELATED"/>
    <property type="match status" value="1"/>
</dbReference>
<feature type="region of interest" description="Disordered" evidence="11">
    <location>
        <begin position="233"/>
        <end position="255"/>
    </location>
</feature>
<dbReference type="PANTHER" id="PTHR45636:SF41">
    <property type="entry name" value="PAIRED BOX PROTEIN PAX-6-RELATED"/>
    <property type="match status" value="1"/>
</dbReference>
<gene>
    <name evidence="13" type="primary">CSON014615</name>
</gene>
<evidence type="ECO:0000256" key="8">
    <source>
        <dbReference type="ARBA" id="ARBA00023242"/>
    </source>
</evidence>
<dbReference type="GO" id="GO:0005634">
    <property type="term" value="C:nucleus"/>
    <property type="evidence" value="ECO:0007669"/>
    <property type="project" value="UniProtKB-SubCell"/>
</dbReference>
<dbReference type="PROSITE" id="PS50071">
    <property type="entry name" value="HOMEOBOX_2"/>
    <property type="match status" value="1"/>
</dbReference>
<dbReference type="Gene3D" id="1.10.10.60">
    <property type="entry name" value="Homeodomain-like"/>
    <property type="match status" value="1"/>
</dbReference>
<evidence type="ECO:0000313" key="13">
    <source>
        <dbReference type="EMBL" id="SSX27536.1"/>
    </source>
</evidence>
<dbReference type="SMART" id="SM00389">
    <property type="entry name" value="HOX"/>
    <property type="match status" value="1"/>
</dbReference>
<dbReference type="InterPro" id="IPR009057">
    <property type="entry name" value="Homeodomain-like_sf"/>
</dbReference>
<dbReference type="GO" id="GO:0000978">
    <property type="term" value="F:RNA polymerase II cis-regulatory region sequence-specific DNA binding"/>
    <property type="evidence" value="ECO:0007669"/>
    <property type="project" value="TreeGrafter"/>
</dbReference>